<proteinExistence type="inferred from homology"/>
<evidence type="ECO:0000256" key="5">
    <source>
        <dbReference type="SAM" id="MobiDB-lite"/>
    </source>
</evidence>
<keyword evidence="4" id="KW-0456">Lyase</keyword>
<dbReference type="InterPro" id="IPR006913">
    <property type="entry name" value="CENP-V/GFA"/>
</dbReference>
<evidence type="ECO:0000256" key="2">
    <source>
        <dbReference type="ARBA" id="ARBA00022723"/>
    </source>
</evidence>
<evidence type="ECO:0000313" key="8">
    <source>
        <dbReference type="Proteomes" id="UP000494205"/>
    </source>
</evidence>
<name>A0A6J5ANF5_9BURK</name>
<organism evidence="7 8">
    <name type="scientific">Paraburkholderia rhynchosiae</name>
    <dbReference type="NCBI Taxonomy" id="487049"/>
    <lineage>
        <taxon>Bacteria</taxon>
        <taxon>Pseudomonadati</taxon>
        <taxon>Pseudomonadota</taxon>
        <taxon>Betaproteobacteria</taxon>
        <taxon>Burkholderiales</taxon>
        <taxon>Burkholderiaceae</taxon>
        <taxon>Paraburkholderia</taxon>
    </lineage>
</organism>
<dbReference type="Pfam" id="PF04828">
    <property type="entry name" value="GFA"/>
    <property type="match status" value="1"/>
</dbReference>
<dbReference type="AlphaFoldDB" id="A0A6J5ANF5"/>
<feature type="compositionally biased region" description="Polar residues" evidence="5">
    <location>
        <begin position="8"/>
        <end position="21"/>
    </location>
</feature>
<evidence type="ECO:0000256" key="1">
    <source>
        <dbReference type="ARBA" id="ARBA00005495"/>
    </source>
</evidence>
<accession>A0A6J5ANF5</accession>
<comment type="similarity">
    <text evidence="1">Belongs to the Gfa family.</text>
</comment>
<dbReference type="PANTHER" id="PTHR33337:SF40">
    <property type="entry name" value="CENP-V_GFA DOMAIN-CONTAINING PROTEIN-RELATED"/>
    <property type="match status" value="1"/>
</dbReference>
<evidence type="ECO:0000256" key="3">
    <source>
        <dbReference type="ARBA" id="ARBA00022833"/>
    </source>
</evidence>
<keyword evidence="3" id="KW-0862">Zinc</keyword>
<evidence type="ECO:0000259" key="6">
    <source>
        <dbReference type="PROSITE" id="PS51891"/>
    </source>
</evidence>
<keyword evidence="2" id="KW-0479">Metal-binding</keyword>
<evidence type="ECO:0000256" key="4">
    <source>
        <dbReference type="ARBA" id="ARBA00023239"/>
    </source>
</evidence>
<dbReference type="Gene3D" id="3.90.1590.10">
    <property type="entry name" value="glutathione-dependent formaldehyde- activating enzyme (gfa)"/>
    <property type="match status" value="1"/>
</dbReference>
<dbReference type="GO" id="GO:0046872">
    <property type="term" value="F:metal ion binding"/>
    <property type="evidence" value="ECO:0007669"/>
    <property type="project" value="UniProtKB-KW"/>
</dbReference>
<feature type="domain" description="CENP-V/GFA" evidence="6">
    <location>
        <begin position="22"/>
        <end position="120"/>
    </location>
</feature>
<sequence length="148" mass="16519">MGRENRVDTGSAQNTQSGQVEQTGGCACGAVRFHVSAQPRRVSLCHCMTCRRIHGSAFGAYAMFSRDAVEFSGPIQAWQSSQEGRRHFCPTCGSVAFMEYVGSDELDIPLGAFDRTGLYEPTYELWCCHKEPWLPKGVRTEYRQDSPE</sequence>
<dbReference type="PROSITE" id="PS51891">
    <property type="entry name" value="CENP_V_GFA"/>
    <property type="match status" value="1"/>
</dbReference>
<dbReference type="PANTHER" id="PTHR33337">
    <property type="entry name" value="GFA DOMAIN-CONTAINING PROTEIN"/>
    <property type="match status" value="1"/>
</dbReference>
<dbReference type="Proteomes" id="UP000494205">
    <property type="component" value="Unassembled WGS sequence"/>
</dbReference>
<dbReference type="GO" id="GO:0016846">
    <property type="term" value="F:carbon-sulfur lyase activity"/>
    <property type="evidence" value="ECO:0007669"/>
    <property type="project" value="InterPro"/>
</dbReference>
<protein>
    <recommendedName>
        <fullName evidence="6">CENP-V/GFA domain-containing protein</fullName>
    </recommendedName>
</protein>
<dbReference type="SUPFAM" id="SSF51316">
    <property type="entry name" value="Mss4-like"/>
    <property type="match status" value="1"/>
</dbReference>
<reference evidence="7 8" key="1">
    <citation type="submission" date="2020-04" db="EMBL/GenBank/DDBJ databases">
        <authorList>
            <person name="De Canck E."/>
        </authorList>
    </citation>
    <scope>NUCLEOTIDE SEQUENCE [LARGE SCALE GENOMIC DNA]</scope>
    <source>
        <strain evidence="7 8">LMG 27174</strain>
    </source>
</reference>
<evidence type="ECO:0000313" key="7">
    <source>
        <dbReference type="EMBL" id="CAB3676746.1"/>
    </source>
</evidence>
<dbReference type="EMBL" id="CADIJZ010000007">
    <property type="protein sequence ID" value="CAB3676746.1"/>
    <property type="molecule type" value="Genomic_DNA"/>
</dbReference>
<feature type="region of interest" description="Disordered" evidence="5">
    <location>
        <begin position="1"/>
        <end position="21"/>
    </location>
</feature>
<dbReference type="InterPro" id="IPR011057">
    <property type="entry name" value="Mss4-like_sf"/>
</dbReference>
<gene>
    <name evidence="7" type="ORF">LMG27174_02431</name>
</gene>